<dbReference type="Pfam" id="PF00990">
    <property type="entry name" value="GGDEF"/>
    <property type="match status" value="1"/>
</dbReference>
<dbReference type="InterPro" id="IPR001610">
    <property type="entry name" value="PAC"/>
</dbReference>
<dbReference type="Pfam" id="PF13185">
    <property type="entry name" value="GAF_2"/>
    <property type="match status" value="1"/>
</dbReference>
<dbReference type="SUPFAM" id="SSF55785">
    <property type="entry name" value="PYP-like sensor domain (PAS domain)"/>
    <property type="match status" value="2"/>
</dbReference>
<proteinExistence type="predicted"/>
<dbReference type="InterPro" id="IPR000160">
    <property type="entry name" value="GGDEF_dom"/>
</dbReference>
<dbReference type="SUPFAM" id="SSF55073">
    <property type="entry name" value="Nucleotide cyclase"/>
    <property type="match status" value="1"/>
</dbReference>
<sequence length="595" mass="66817">MAEHEQDYESERLRRLMDLRVMDSSPEPLFDALTRAAAELTASPVALITLIEQDRQWIKSNHGLPGLEATARTTAFCDYAIRSDKLLEVRDARRDVRFSRFETVVGEPYVRFYAGAPLTLTSGHPVGTLCVFDTVPRQLEPAQRAALEQLAHAAVAAIELRAQLLRSQEALTRSTLELSTALQRSTMLERRLRDSEAFLERTGRAAGVGGFEVNLDTGRIQWSDQACRIHDVPPGFAPSGLDEALSFYDEQVRDTFRDAVRRAMEQGEPWDLELPQTTRAGRRIWVRSVGRRETIDGQPKLVGAFQDVTLRHRAVQALETSERRFRKLFESSLGLICTHDAQGTILSANPASARSLDIELTDVLGHRLIERIRPQRHAQFHEYLERVFRDGSASGTLELIARDGSLRYWDYHNVVDSDEGEPYVLGYAQDVTVQVAQARVLRDHSFHDPLTHCFNRRYLHELESRWQDRSVGCVAVDLDHFKQVNDAHGHRRGDAVLVAFAEFLQRHAGAEGVVVRLGGDEFAVILPDQDPVSLDAWMAQLRAAGDQVPIGFSKGAAIRAAGATLEQTLELADQALYRQRRRHRGRSAGVAAEAR</sequence>
<evidence type="ECO:0000259" key="1">
    <source>
        <dbReference type="PROSITE" id="PS50112"/>
    </source>
</evidence>
<dbReference type="InterPro" id="IPR029787">
    <property type="entry name" value="Nucleotide_cyclase"/>
</dbReference>
<feature type="domain" description="GGDEF" evidence="2">
    <location>
        <begin position="469"/>
        <end position="594"/>
    </location>
</feature>
<dbReference type="InterPro" id="IPR043128">
    <property type="entry name" value="Rev_trsase/Diguanyl_cyclase"/>
</dbReference>
<dbReference type="Gene3D" id="3.30.450.20">
    <property type="entry name" value="PAS domain"/>
    <property type="match status" value="2"/>
</dbReference>
<dbReference type="Gene3D" id="3.30.450.40">
    <property type="match status" value="1"/>
</dbReference>
<dbReference type="SMART" id="SM00267">
    <property type="entry name" value="GGDEF"/>
    <property type="match status" value="1"/>
</dbReference>
<dbReference type="InterPro" id="IPR029016">
    <property type="entry name" value="GAF-like_dom_sf"/>
</dbReference>
<comment type="caution">
    <text evidence="3">The sequence shown here is derived from an EMBL/GenBank/DDBJ whole genome shotgun (WGS) entry which is preliminary data.</text>
</comment>
<dbReference type="SMART" id="SM00091">
    <property type="entry name" value="PAS"/>
    <property type="match status" value="1"/>
</dbReference>
<evidence type="ECO:0000259" key="2">
    <source>
        <dbReference type="PROSITE" id="PS50887"/>
    </source>
</evidence>
<dbReference type="EMBL" id="SHMB01000001">
    <property type="protein sequence ID" value="TAA33048.1"/>
    <property type="molecule type" value="Genomic_DNA"/>
</dbReference>
<dbReference type="PROSITE" id="PS50887">
    <property type="entry name" value="GGDEF"/>
    <property type="match status" value="1"/>
</dbReference>
<dbReference type="InterPro" id="IPR003018">
    <property type="entry name" value="GAF"/>
</dbReference>
<reference evidence="3 4" key="1">
    <citation type="submission" date="2019-02" db="EMBL/GenBank/DDBJ databases">
        <title>WGS of Pseudoxanthomonas species novum from clinical isolates.</title>
        <authorList>
            <person name="Bernier A.-M."/>
            <person name="Bernard K."/>
            <person name="Vachon A."/>
        </authorList>
    </citation>
    <scope>NUCLEOTIDE SEQUENCE [LARGE SCALE GENOMIC DNA]</scope>
    <source>
        <strain evidence="3 4">NML171202</strain>
    </source>
</reference>
<dbReference type="CDD" id="cd00130">
    <property type="entry name" value="PAS"/>
    <property type="match status" value="1"/>
</dbReference>
<gene>
    <name evidence="3" type="ORF">EA661_01870</name>
</gene>
<feature type="domain" description="PAS" evidence="1">
    <location>
        <begin position="321"/>
        <end position="391"/>
    </location>
</feature>
<dbReference type="PANTHER" id="PTHR43102:SF2">
    <property type="entry name" value="GAF DOMAIN-CONTAINING PROTEIN"/>
    <property type="match status" value="1"/>
</dbReference>
<dbReference type="AlphaFoldDB" id="A0A4Q8LP90"/>
<organism evidence="3 4">
    <name type="scientific">Pseudoxanthomonas winnipegensis</name>
    <dbReference type="NCBI Taxonomy" id="2480810"/>
    <lineage>
        <taxon>Bacteria</taxon>
        <taxon>Pseudomonadati</taxon>
        <taxon>Pseudomonadota</taxon>
        <taxon>Gammaproteobacteria</taxon>
        <taxon>Lysobacterales</taxon>
        <taxon>Lysobacteraceae</taxon>
        <taxon>Pseudoxanthomonas</taxon>
    </lineage>
</organism>
<dbReference type="SMART" id="SM00065">
    <property type="entry name" value="GAF"/>
    <property type="match status" value="1"/>
</dbReference>
<dbReference type="InterPro" id="IPR035965">
    <property type="entry name" value="PAS-like_dom_sf"/>
</dbReference>
<dbReference type="InterPro" id="IPR000014">
    <property type="entry name" value="PAS"/>
</dbReference>
<dbReference type="PROSITE" id="PS50112">
    <property type="entry name" value="PAS"/>
    <property type="match status" value="1"/>
</dbReference>
<dbReference type="CDD" id="cd01949">
    <property type="entry name" value="GGDEF"/>
    <property type="match status" value="1"/>
</dbReference>
<dbReference type="Pfam" id="PF13426">
    <property type="entry name" value="PAS_9"/>
    <property type="match status" value="1"/>
</dbReference>
<dbReference type="SMART" id="SM00086">
    <property type="entry name" value="PAC"/>
    <property type="match status" value="2"/>
</dbReference>
<dbReference type="Pfam" id="PF08448">
    <property type="entry name" value="PAS_4"/>
    <property type="match status" value="1"/>
</dbReference>
<dbReference type="SUPFAM" id="SSF55781">
    <property type="entry name" value="GAF domain-like"/>
    <property type="match status" value="1"/>
</dbReference>
<dbReference type="PANTHER" id="PTHR43102">
    <property type="entry name" value="SLR1143 PROTEIN"/>
    <property type="match status" value="1"/>
</dbReference>
<evidence type="ECO:0000313" key="4">
    <source>
        <dbReference type="Proteomes" id="UP000291286"/>
    </source>
</evidence>
<dbReference type="Gene3D" id="3.30.70.270">
    <property type="match status" value="1"/>
</dbReference>
<dbReference type="NCBIfam" id="TIGR00229">
    <property type="entry name" value="sensory_box"/>
    <property type="match status" value="1"/>
</dbReference>
<dbReference type="NCBIfam" id="TIGR00254">
    <property type="entry name" value="GGDEF"/>
    <property type="match status" value="1"/>
</dbReference>
<accession>A0A4Q8LP90</accession>
<evidence type="ECO:0000313" key="3">
    <source>
        <dbReference type="EMBL" id="TAA33048.1"/>
    </source>
</evidence>
<dbReference type="InterPro" id="IPR013656">
    <property type="entry name" value="PAS_4"/>
</dbReference>
<protein>
    <submittedName>
        <fullName evidence="3">Diguanylate cyclase</fullName>
    </submittedName>
</protein>
<name>A0A4Q8LP90_9GAMM</name>
<dbReference type="Proteomes" id="UP000291286">
    <property type="component" value="Unassembled WGS sequence"/>
</dbReference>
<dbReference type="RefSeq" id="WP_130515172.1">
    <property type="nucleotide sequence ID" value="NZ_SHMA01000001.1"/>
</dbReference>